<accession>A0ABY5SSD3</accession>
<evidence type="ECO:0000256" key="2">
    <source>
        <dbReference type="SAM" id="Phobius"/>
    </source>
</evidence>
<dbReference type="Pfam" id="PF14155">
    <property type="entry name" value="DUF4307"/>
    <property type="match status" value="1"/>
</dbReference>
<proteinExistence type="predicted"/>
<evidence type="ECO:0000313" key="3">
    <source>
        <dbReference type="EMBL" id="UVI37457.1"/>
    </source>
</evidence>
<keyword evidence="2" id="KW-1133">Transmembrane helix</keyword>
<feature type="transmembrane region" description="Helical" evidence="2">
    <location>
        <begin position="29"/>
        <end position="49"/>
    </location>
</feature>
<evidence type="ECO:0000313" key="4">
    <source>
        <dbReference type="Proteomes" id="UP001064879"/>
    </source>
</evidence>
<dbReference type="Proteomes" id="UP001064879">
    <property type="component" value="Chromosome"/>
</dbReference>
<evidence type="ECO:0000256" key="1">
    <source>
        <dbReference type="SAM" id="MobiDB-lite"/>
    </source>
</evidence>
<reference evidence="3" key="1">
    <citation type="submission" date="2022-03" db="EMBL/GenBank/DDBJ databases">
        <title>Brevibacterium spongiae sp. nov., isolated from marine sponge.</title>
        <authorList>
            <person name="Li Z."/>
            <person name="Zhang M."/>
        </authorList>
    </citation>
    <scope>NUCLEOTIDE SEQUENCE</scope>
    <source>
        <strain evidence="3">WHS-Z9</strain>
    </source>
</reference>
<dbReference type="EMBL" id="CP093443">
    <property type="protein sequence ID" value="UVI37457.1"/>
    <property type="molecule type" value="Genomic_DNA"/>
</dbReference>
<gene>
    <name evidence="3" type="ORF">L1F31_07375</name>
</gene>
<organism evidence="3 4">
    <name type="scientific">Brevibacterium spongiae</name>
    <dbReference type="NCBI Taxonomy" id="2909672"/>
    <lineage>
        <taxon>Bacteria</taxon>
        <taxon>Bacillati</taxon>
        <taxon>Actinomycetota</taxon>
        <taxon>Actinomycetes</taxon>
        <taxon>Micrococcales</taxon>
        <taxon>Brevibacteriaceae</taxon>
        <taxon>Brevibacterium</taxon>
    </lineage>
</organism>
<protein>
    <submittedName>
        <fullName evidence="3">DUF4307 domain-containing protein</fullName>
    </submittedName>
</protein>
<name>A0ABY5SSD3_9MICO</name>
<keyword evidence="4" id="KW-1185">Reference proteome</keyword>
<keyword evidence="2" id="KW-0472">Membrane</keyword>
<keyword evidence="2" id="KW-0812">Transmembrane</keyword>
<sequence length="141" mass="15403">MTEVTVAEPLHEDRYGRTRKPTRGLGRRARIVAAIVLVVAIAAIALWAFRPQTNPTTPRTLNYSVVDSSATHVTVGIFPDRDRDVHCIVQATNKDEAIVGFTEVTVPAAPDNDPNSPKRLDVELATTQLAASGHVDSCWFE</sequence>
<dbReference type="InterPro" id="IPR025443">
    <property type="entry name" value="DUF4307"/>
</dbReference>
<dbReference type="RefSeq" id="WP_265419995.1">
    <property type="nucleotide sequence ID" value="NZ_CP093443.1"/>
</dbReference>
<feature type="region of interest" description="Disordered" evidence="1">
    <location>
        <begin position="1"/>
        <end position="21"/>
    </location>
</feature>